<evidence type="ECO:0000259" key="9">
    <source>
        <dbReference type="Pfam" id="PF13231"/>
    </source>
</evidence>
<sequence>MRTLWPILALFLLLGVAYSLIVPAFETPDEPFHYAFARHIAQGHGLPVQDPRAPGPWAQEGSQAPLYYLITGAATAPIDQSDFEAIAVPNPRANIGDPLYPGNKNFMLHSGRWRPLAGANLALHMGRWLSLLMGAFTLWCLYRLAILAFAHNRALALGATALAAMIPQFLFLSASFSNDNAVIAASAFTLFWLARLLIKAEDEPIQWQDWIVLGVALGAAALSKLQGLGLIPLSGAVVLFLAWRRRAPRLVLEALFFTGLPALLIAGWWYARNIVLYGDWSGLSHLIEINGRRQEPLTWKSFWPEFDGLRYSAWGVFGWFNILLPEWFYRTMDVVTVVGLSGALLATAASLGNAAARPSPFSLRLLLLLWLWLGAMAVLLLYWTLQATGSQGRLLFPALPSVAILLVAGIEFWLRWLPALWRRLPLIGVTGLLTGMSIYALGWLLPHAYYAPPPVTTIDERATRLDVRYGDAAMLRLLALQLGTERLRVGESLPVTLYLQATAPLDEDYQLFLQLLDENGLEIANLTTHPGWGRNPTTFWTPGAVYADAYLLRVTRRIETWSPLAARLYVGFIDPVTEAEGTYLPLPAYNATGQEMTPFIGVVTVEPLAAPEFSLPSEGVGSEFGGVIRLDRVAAQWSEETRVLTVEALWVALGQPATDYTAFVHVLDAEGKQVTGYDRAPAGDRFPTPRWRAGDRILSRFEISLPTGLASGTYEVWIGLYESESAGTLRLPVSAEGTVPMGDGQVRAAALVIE</sequence>
<reference evidence="10" key="1">
    <citation type="journal article" date="2020" name="mSystems">
        <title>Genome- and Community-Level Interaction Insights into Carbon Utilization and Element Cycling Functions of Hydrothermarchaeota in Hydrothermal Sediment.</title>
        <authorList>
            <person name="Zhou Z."/>
            <person name="Liu Y."/>
            <person name="Xu W."/>
            <person name="Pan J."/>
            <person name="Luo Z.H."/>
            <person name="Li M."/>
        </authorList>
    </citation>
    <scope>NUCLEOTIDE SEQUENCE [LARGE SCALE GENOMIC DNA]</scope>
    <source>
        <strain evidence="10">SpSt-289</strain>
    </source>
</reference>
<evidence type="ECO:0000256" key="6">
    <source>
        <dbReference type="ARBA" id="ARBA00022989"/>
    </source>
</evidence>
<keyword evidence="5 8" id="KW-0812">Transmembrane</keyword>
<feature type="transmembrane region" description="Helical" evidence="8">
    <location>
        <begin position="250"/>
        <end position="271"/>
    </location>
</feature>
<keyword evidence="2" id="KW-1003">Cell membrane</keyword>
<dbReference type="PANTHER" id="PTHR33908">
    <property type="entry name" value="MANNOSYLTRANSFERASE YKCB-RELATED"/>
    <property type="match status" value="1"/>
</dbReference>
<feature type="transmembrane region" description="Helical" evidence="8">
    <location>
        <begin position="363"/>
        <end position="383"/>
    </location>
</feature>
<dbReference type="EMBL" id="DSMG01000053">
    <property type="protein sequence ID" value="HDX30829.1"/>
    <property type="molecule type" value="Genomic_DNA"/>
</dbReference>
<comment type="subcellular location">
    <subcellularLocation>
        <location evidence="1">Cell membrane</location>
        <topology evidence="1">Multi-pass membrane protein</topology>
    </subcellularLocation>
</comment>
<gene>
    <name evidence="10" type="ORF">ENQ20_04975</name>
</gene>
<keyword evidence="3" id="KW-0328">Glycosyltransferase</keyword>
<comment type="caution">
    <text evidence="10">The sequence shown here is derived from an EMBL/GenBank/DDBJ whole genome shotgun (WGS) entry which is preliminary data.</text>
</comment>
<dbReference type="GO" id="GO:0005886">
    <property type="term" value="C:plasma membrane"/>
    <property type="evidence" value="ECO:0007669"/>
    <property type="project" value="UniProtKB-SubCell"/>
</dbReference>
<name>A0A7C1JZE2_9CHLR</name>
<dbReference type="InterPro" id="IPR050297">
    <property type="entry name" value="LipidA_mod_glycosyltrf_83"/>
</dbReference>
<dbReference type="Pfam" id="PF13231">
    <property type="entry name" value="PMT_2"/>
    <property type="match status" value="1"/>
</dbReference>
<feature type="transmembrane region" description="Helical" evidence="8">
    <location>
        <begin position="327"/>
        <end position="351"/>
    </location>
</feature>
<organism evidence="10">
    <name type="scientific">Caldilinea aerophila</name>
    <dbReference type="NCBI Taxonomy" id="133453"/>
    <lineage>
        <taxon>Bacteria</taxon>
        <taxon>Bacillati</taxon>
        <taxon>Chloroflexota</taxon>
        <taxon>Caldilineae</taxon>
        <taxon>Caldilineales</taxon>
        <taxon>Caldilineaceae</taxon>
        <taxon>Caldilinea</taxon>
    </lineage>
</organism>
<evidence type="ECO:0000313" key="10">
    <source>
        <dbReference type="EMBL" id="HDX30829.1"/>
    </source>
</evidence>
<dbReference type="InterPro" id="IPR038731">
    <property type="entry name" value="RgtA/B/C-like"/>
</dbReference>
<evidence type="ECO:0000256" key="7">
    <source>
        <dbReference type="ARBA" id="ARBA00023136"/>
    </source>
</evidence>
<evidence type="ECO:0000256" key="3">
    <source>
        <dbReference type="ARBA" id="ARBA00022676"/>
    </source>
</evidence>
<accession>A0A7C1JZE2</accession>
<feature type="transmembrane region" description="Helical" evidence="8">
    <location>
        <begin position="228"/>
        <end position="243"/>
    </location>
</feature>
<protein>
    <recommendedName>
        <fullName evidence="9">Glycosyltransferase RgtA/B/C/D-like domain-containing protein</fullName>
    </recommendedName>
</protein>
<keyword evidence="6 8" id="KW-1133">Transmembrane helix</keyword>
<keyword evidence="7 8" id="KW-0472">Membrane</keyword>
<evidence type="ECO:0000256" key="8">
    <source>
        <dbReference type="SAM" id="Phobius"/>
    </source>
</evidence>
<evidence type="ECO:0000256" key="1">
    <source>
        <dbReference type="ARBA" id="ARBA00004651"/>
    </source>
</evidence>
<feature type="transmembrane region" description="Helical" evidence="8">
    <location>
        <begin position="426"/>
        <end position="445"/>
    </location>
</feature>
<dbReference type="GO" id="GO:0016763">
    <property type="term" value="F:pentosyltransferase activity"/>
    <property type="evidence" value="ECO:0007669"/>
    <property type="project" value="TreeGrafter"/>
</dbReference>
<dbReference type="GO" id="GO:0009103">
    <property type="term" value="P:lipopolysaccharide biosynthetic process"/>
    <property type="evidence" value="ECO:0007669"/>
    <property type="project" value="UniProtKB-ARBA"/>
</dbReference>
<dbReference type="AlphaFoldDB" id="A0A7C1JZE2"/>
<keyword evidence="4" id="KW-0808">Transferase</keyword>
<evidence type="ECO:0000256" key="5">
    <source>
        <dbReference type="ARBA" id="ARBA00022692"/>
    </source>
</evidence>
<proteinExistence type="predicted"/>
<feature type="domain" description="Glycosyltransferase RgtA/B/C/D-like" evidence="9">
    <location>
        <begin position="127"/>
        <end position="265"/>
    </location>
</feature>
<evidence type="ECO:0000256" key="4">
    <source>
        <dbReference type="ARBA" id="ARBA00022679"/>
    </source>
</evidence>
<feature type="transmembrane region" description="Helical" evidence="8">
    <location>
        <begin position="395"/>
        <end position="414"/>
    </location>
</feature>
<feature type="transmembrane region" description="Helical" evidence="8">
    <location>
        <begin position="154"/>
        <end position="174"/>
    </location>
</feature>
<dbReference type="PANTHER" id="PTHR33908:SF11">
    <property type="entry name" value="MEMBRANE PROTEIN"/>
    <property type="match status" value="1"/>
</dbReference>
<feature type="transmembrane region" description="Helical" evidence="8">
    <location>
        <begin position="121"/>
        <end position="142"/>
    </location>
</feature>
<evidence type="ECO:0000256" key="2">
    <source>
        <dbReference type="ARBA" id="ARBA00022475"/>
    </source>
</evidence>